<dbReference type="InterPro" id="IPR036098">
    <property type="entry name" value="Thymidylate_synthase_ThyX_sf"/>
</dbReference>
<dbReference type="GO" id="GO:0004799">
    <property type="term" value="F:thymidylate synthase activity"/>
    <property type="evidence" value="ECO:0007669"/>
    <property type="project" value="TreeGrafter"/>
</dbReference>
<dbReference type="Gene3D" id="3.30.70.3180">
    <property type="match status" value="2"/>
</dbReference>
<dbReference type="InterPro" id="IPR003669">
    <property type="entry name" value="Thymidylate_synthase_ThyX"/>
</dbReference>
<dbReference type="Proteomes" id="UP000240214">
    <property type="component" value="Segment"/>
</dbReference>
<sequence>MDGETLRVDLIAHTRLIPSALLDAYDYRVSGAQWNENVPTDADALAEAAGRLCYKSFHRPNPDTAANADYLANILRQGHYSVLEHASASFLVRGVSRALLTELTRHRHLSFSVVSQRYVNYEETEPVIPPALRGTKAEGQIQAAYAEALTDYAILVEWLVSFKGLKRKAAREAARCVLPNAAPVDMVVSGNLRAWRDVLGKRHHVAADAEIREFAGEVLMHLRNVAPNAVQDIPEVPYQ</sequence>
<dbReference type="NCBIfam" id="TIGR02170">
    <property type="entry name" value="thyX"/>
    <property type="match status" value="1"/>
</dbReference>
<dbReference type="PROSITE" id="PS51331">
    <property type="entry name" value="THYX"/>
    <property type="match status" value="1"/>
</dbReference>
<dbReference type="CDD" id="cd20175">
    <property type="entry name" value="ThyX"/>
    <property type="match status" value="1"/>
</dbReference>
<evidence type="ECO:0000313" key="2">
    <source>
        <dbReference type="Proteomes" id="UP000240214"/>
    </source>
</evidence>
<organism evidence="1 2">
    <name type="scientific">Streptomyces phage Rowa</name>
    <dbReference type="NCBI Taxonomy" id="2059883"/>
    <lineage>
        <taxon>Viruses</taxon>
        <taxon>Duplodnaviria</taxon>
        <taxon>Heunggongvirae</taxon>
        <taxon>Uroviricota</taxon>
        <taxon>Caudoviricetes</taxon>
        <taxon>Rowavirus</taxon>
        <taxon>Rowavirus rowa</taxon>
    </lineage>
</organism>
<dbReference type="GO" id="GO:0006231">
    <property type="term" value="P:dTMP biosynthetic process"/>
    <property type="evidence" value="ECO:0007669"/>
    <property type="project" value="InterPro"/>
</dbReference>
<dbReference type="EMBL" id="MG593803">
    <property type="protein sequence ID" value="AUG87310.1"/>
    <property type="molecule type" value="Genomic_DNA"/>
</dbReference>
<keyword evidence="2" id="KW-1185">Reference proteome</keyword>
<reference evidence="2" key="1">
    <citation type="submission" date="2017-11" db="EMBL/GenBank/DDBJ databases">
        <authorList>
            <person name="Han C.G."/>
        </authorList>
    </citation>
    <scope>NUCLEOTIDE SEQUENCE [LARGE SCALE GENOMIC DNA]</scope>
</reference>
<accession>A0A2H5BLU8</accession>
<dbReference type="SUPFAM" id="SSF69796">
    <property type="entry name" value="Thymidylate synthase-complementing protein Thy1"/>
    <property type="match status" value="1"/>
</dbReference>
<dbReference type="GO" id="GO:0070402">
    <property type="term" value="F:NADPH binding"/>
    <property type="evidence" value="ECO:0007669"/>
    <property type="project" value="TreeGrafter"/>
</dbReference>
<proteinExistence type="predicted"/>
<dbReference type="PANTHER" id="PTHR34934:SF1">
    <property type="entry name" value="FLAVIN-DEPENDENT THYMIDYLATE SYNTHASE"/>
    <property type="match status" value="1"/>
</dbReference>
<evidence type="ECO:0000313" key="1">
    <source>
        <dbReference type="EMBL" id="AUG87310.1"/>
    </source>
</evidence>
<dbReference type="PANTHER" id="PTHR34934">
    <property type="entry name" value="FLAVIN-DEPENDENT THYMIDYLATE SYNTHASE"/>
    <property type="match status" value="1"/>
</dbReference>
<dbReference type="GO" id="GO:0050797">
    <property type="term" value="F:thymidylate synthase (FAD) activity"/>
    <property type="evidence" value="ECO:0007669"/>
    <property type="project" value="InterPro"/>
</dbReference>
<dbReference type="GO" id="GO:0050660">
    <property type="term" value="F:flavin adenine dinucleotide binding"/>
    <property type="evidence" value="ECO:0007669"/>
    <property type="project" value="InterPro"/>
</dbReference>
<protein>
    <submittedName>
        <fullName evidence="1">ThyX-like thymidylate synthase</fullName>
    </submittedName>
</protein>
<dbReference type="Pfam" id="PF02511">
    <property type="entry name" value="Thy1"/>
    <property type="match status" value="1"/>
</dbReference>
<gene>
    <name evidence="1" type="ORF">SEA_ROWA_46</name>
</gene>
<name>A0A2H5BLU8_9CAUD</name>
<dbReference type="Gene3D" id="6.10.140.450">
    <property type="match status" value="1"/>
</dbReference>